<keyword evidence="4" id="KW-1185">Reference proteome</keyword>
<dbReference type="Proteomes" id="UP001642501">
    <property type="component" value="Unassembled WGS sequence"/>
</dbReference>
<accession>A0ABP0DAN5</accession>
<name>A0ABP0DAN5_9PEZI</name>
<keyword evidence="1" id="KW-0143">Chaperone</keyword>
<dbReference type="EMBL" id="CAWUOM010000016">
    <property type="protein sequence ID" value="CAK7265283.1"/>
    <property type="molecule type" value="Genomic_DNA"/>
</dbReference>
<dbReference type="Gene3D" id="6.10.140.1710">
    <property type="match status" value="1"/>
</dbReference>
<dbReference type="GO" id="GO:0000502">
    <property type="term" value="C:proteasome complex"/>
    <property type="evidence" value="ECO:0007669"/>
    <property type="project" value="UniProtKB-KW"/>
</dbReference>
<dbReference type="InterPro" id="IPR040815">
    <property type="entry name" value="Nas2_N"/>
</dbReference>
<evidence type="ECO:0000313" key="4">
    <source>
        <dbReference type="Proteomes" id="UP001642501"/>
    </source>
</evidence>
<reference evidence="3 4" key="1">
    <citation type="submission" date="2024-01" db="EMBL/GenBank/DDBJ databases">
        <authorList>
            <person name="Allen C."/>
            <person name="Tagirdzhanova G."/>
        </authorList>
    </citation>
    <scope>NUCLEOTIDE SEQUENCE [LARGE SCALE GENOMIC DNA]</scope>
    <source>
        <strain evidence="3 4">CBS 573.63</strain>
    </source>
</reference>
<dbReference type="PANTHER" id="PTHR12651">
    <property type="entry name" value="26S PROTEASOME NON-ATPASE REGULATORY SUBUNIT 9"/>
    <property type="match status" value="1"/>
</dbReference>
<dbReference type="SUPFAM" id="SSF50156">
    <property type="entry name" value="PDZ domain-like"/>
    <property type="match status" value="1"/>
</dbReference>
<proteinExistence type="predicted"/>
<keyword evidence="3" id="KW-0647">Proteasome</keyword>
<dbReference type="InterPro" id="IPR036034">
    <property type="entry name" value="PDZ_sf"/>
</dbReference>
<evidence type="ECO:0000313" key="3">
    <source>
        <dbReference type="EMBL" id="CAK7265283.1"/>
    </source>
</evidence>
<protein>
    <submittedName>
        <fullName evidence="3">26S proteasome regulatory subunit</fullName>
    </submittedName>
</protein>
<feature type="domain" description="Nas2 N-terminal" evidence="2">
    <location>
        <begin position="30"/>
        <end position="106"/>
    </location>
</feature>
<dbReference type="Pfam" id="PF18265">
    <property type="entry name" value="Nas2_N"/>
    <property type="match status" value="1"/>
</dbReference>
<evidence type="ECO:0000256" key="1">
    <source>
        <dbReference type="ARBA" id="ARBA00023186"/>
    </source>
</evidence>
<dbReference type="InterPro" id="IPR035269">
    <property type="entry name" value="PSMD9"/>
</dbReference>
<gene>
    <name evidence="3" type="primary">NAS2</name>
    <name evidence="3" type="ORF">SEPCBS57363_001503</name>
</gene>
<dbReference type="PANTHER" id="PTHR12651:SF1">
    <property type="entry name" value="26S PROTEASOME NON-ATPASE REGULATORY SUBUNIT 9"/>
    <property type="match status" value="1"/>
</dbReference>
<comment type="caution">
    <text evidence="3">The sequence shown here is derived from an EMBL/GenBank/DDBJ whole genome shotgun (WGS) entry which is preliminary data.</text>
</comment>
<dbReference type="Gene3D" id="2.30.42.10">
    <property type="match status" value="1"/>
</dbReference>
<organism evidence="3 4">
    <name type="scientific">Sporothrix epigloea</name>
    <dbReference type="NCBI Taxonomy" id="1892477"/>
    <lineage>
        <taxon>Eukaryota</taxon>
        <taxon>Fungi</taxon>
        <taxon>Dikarya</taxon>
        <taxon>Ascomycota</taxon>
        <taxon>Pezizomycotina</taxon>
        <taxon>Sordariomycetes</taxon>
        <taxon>Sordariomycetidae</taxon>
        <taxon>Ophiostomatales</taxon>
        <taxon>Ophiostomataceae</taxon>
        <taxon>Sporothrix</taxon>
    </lineage>
</organism>
<sequence length="202" mass="21846">MNNIHAPTVPSGPTTARATNGNLQQLSFAGLHGKKENMEAELSALSSVLDSHGVDMNSSLLTTDGFPRSDIDVAQIRTTRSRIIHLRNDYKELMGVIEKLLHEHFASLNADADETTDNTDGIAPVPIPRDSIPEVIEPPFAKVNSVVDGSPAAEAGLRAGDQICRFGYVNHANNERLMKVGECVAGNEGLVCCLFHFSELLR</sequence>
<evidence type="ECO:0000259" key="2">
    <source>
        <dbReference type="Pfam" id="PF18265"/>
    </source>
</evidence>